<proteinExistence type="predicted"/>
<dbReference type="Proteomes" id="UP001470230">
    <property type="component" value="Unassembled WGS sequence"/>
</dbReference>
<evidence type="ECO:0000313" key="1">
    <source>
        <dbReference type="EMBL" id="KAK8842847.1"/>
    </source>
</evidence>
<reference evidence="1 2" key="1">
    <citation type="submission" date="2024-04" db="EMBL/GenBank/DDBJ databases">
        <title>Tritrichomonas musculus Genome.</title>
        <authorList>
            <person name="Alves-Ferreira E."/>
            <person name="Grigg M."/>
            <person name="Lorenzi H."/>
            <person name="Galac M."/>
        </authorList>
    </citation>
    <scope>NUCLEOTIDE SEQUENCE [LARGE SCALE GENOMIC DNA]</scope>
    <source>
        <strain evidence="1 2">EAF2021</strain>
    </source>
</reference>
<protein>
    <submittedName>
        <fullName evidence="1">Uncharacterized protein</fullName>
    </submittedName>
</protein>
<accession>A0ABR2HAS2</accession>
<comment type="caution">
    <text evidence="1">The sequence shown here is derived from an EMBL/GenBank/DDBJ whole genome shotgun (WGS) entry which is preliminary data.</text>
</comment>
<keyword evidence="2" id="KW-1185">Reference proteome</keyword>
<gene>
    <name evidence="1" type="ORF">M9Y10_025713</name>
</gene>
<organism evidence="1 2">
    <name type="scientific">Tritrichomonas musculus</name>
    <dbReference type="NCBI Taxonomy" id="1915356"/>
    <lineage>
        <taxon>Eukaryota</taxon>
        <taxon>Metamonada</taxon>
        <taxon>Parabasalia</taxon>
        <taxon>Tritrichomonadida</taxon>
        <taxon>Tritrichomonadidae</taxon>
        <taxon>Tritrichomonas</taxon>
    </lineage>
</organism>
<dbReference type="EMBL" id="JAPFFF010000037">
    <property type="protein sequence ID" value="KAK8842847.1"/>
    <property type="molecule type" value="Genomic_DNA"/>
</dbReference>
<evidence type="ECO:0000313" key="2">
    <source>
        <dbReference type="Proteomes" id="UP001470230"/>
    </source>
</evidence>
<name>A0ABR2HAS2_9EUKA</name>
<sequence>MKKILGKYVKVTITGDDENYDDAPVVSKKIGPITLHKALKLKVKIEEEGTNLKAVGVPVVSLPPAVIPSYQWYQYDTQPTAGSDPEASKAIKDAASATSAKASLDASKGKYITVVVLPPKGNKDYESSGLAEAYTLNSASTQCSVVGCKTCIENKNAKNAIQILDLFYKEQLAFSIHKMDLIQIQSMI</sequence>